<dbReference type="InterPro" id="IPR029069">
    <property type="entry name" value="HotDog_dom_sf"/>
</dbReference>
<protein>
    <recommendedName>
        <fullName evidence="1">ApeI dehydratase-like domain-containing protein</fullName>
    </recommendedName>
</protein>
<gene>
    <name evidence="2" type="ORF">SHI21_13250</name>
</gene>
<keyword evidence="3" id="KW-1185">Reference proteome</keyword>
<dbReference type="InterPro" id="IPR054545">
    <property type="entry name" value="ApeI-like"/>
</dbReference>
<evidence type="ECO:0000259" key="1">
    <source>
        <dbReference type="Pfam" id="PF22818"/>
    </source>
</evidence>
<name>A0ABU5VYV3_9BACT</name>
<dbReference type="RefSeq" id="WP_323577082.1">
    <property type="nucleotide sequence ID" value="NZ_JAYGJQ010000002.1"/>
</dbReference>
<comment type="caution">
    <text evidence="2">The sequence shown here is derived from an EMBL/GenBank/DDBJ whole genome shotgun (WGS) entry which is preliminary data.</text>
</comment>
<evidence type="ECO:0000313" key="2">
    <source>
        <dbReference type="EMBL" id="MEA9357185.1"/>
    </source>
</evidence>
<accession>A0ABU5VYV3</accession>
<reference evidence="2 3" key="1">
    <citation type="submission" date="2023-11" db="EMBL/GenBank/DDBJ databases">
        <title>A Novel Polar Bacteriovorax (B. antarcticus) Isolated from the Biocrust in Antarctica.</title>
        <authorList>
            <person name="Mun W."/>
            <person name="Choi S.Y."/>
            <person name="Mitchell R.J."/>
        </authorList>
    </citation>
    <scope>NUCLEOTIDE SEQUENCE [LARGE SCALE GENOMIC DNA]</scope>
    <source>
        <strain evidence="2 3">PP10</strain>
    </source>
</reference>
<dbReference type="Pfam" id="PF22818">
    <property type="entry name" value="ApeI-like"/>
    <property type="match status" value="1"/>
</dbReference>
<dbReference type="Proteomes" id="UP001302274">
    <property type="component" value="Unassembled WGS sequence"/>
</dbReference>
<proteinExistence type="predicted"/>
<organism evidence="2 3">
    <name type="scientific">Bacteriovorax antarcticus</name>
    <dbReference type="NCBI Taxonomy" id="3088717"/>
    <lineage>
        <taxon>Bacteria</taxon>
        <taxon>Pseudomonadati</taxon>
        <taxon>Bdellovibrionota</taxon>
        <taxon>Bacteriovoracia</taxon>
        <taxon>Bacteriovoracales</taxon>
        <taxon>Bacteriovoracaceae</taxon>
        <taxon>Bacteriovorax</taxon>
    </lineage>
</organism>
<feature type="domain" description="ApeI dehydratase-like" evidence="1">
    <location>
        <begin position="20"/>
        <end position="113"/>
    </location>
</feature>
<evidence type="ECO:0000313" key="3">
    <source>
        <dbReference type="Proteomes" id="UP001302274"/>
    </source>
</evidence>
<dbReference type="SUPFAM" id="SSF54637">
    <property type="entry name" value="Thioesterase/thiol ester dehydrase-isomerase"/>
    <property type="match status" value="1"/>
</dbReference>
<sequence>MINPENIFTFNADQSFALNADNEVHINWNVPKDLPYFEGHFPGNPVLPAVALLDLSLVIANRIDSKVKSMFLTIKSSKFSEVIRPEDMLSVRVKRDSANQSWSMDFTNQNDVIVSKLVFQIT</sequence>
<dbReference type="EMBL" id="JAYGJQ010000002">
    <property type="protein sequence ID" value="MEA9357185.1"/>
    <property type="molecule type" value="Genomic_DNA"/>
</dbReference>
<dbReference type="Gene3D" id="3.10.129.10">
    <property type="entry name" value="Hotdog Thioesterase"/>
    <property type="match status" value="1"/>
</dbReference>